<dbReference type="EMBL" id="JACXVP010000001">
    <property type="protein sequence ID" value="KAG5629426.1"/>
    <property type="molecule type" value="Genomic_DNA"/>
</dbReference>
<reference evidence="1 2" key="1">
    <citation type="submission" date="2020-09" db="EMBL/GenBank/DDBJ databases">
        <title>De no assembly of potato wild relative species, Solanum commersonii.</title>
        <authorList>
            <person name="Cho K."/>
        </authorList>
    </citation>
    <scope>NUCLEOTIDE SEQUENCE [LARGE SCALE GENOMIC DNA]</scope>
    <source>
        <strain evidence="1">LZ3.2</strain>
        <tissue evidence="1">Leaf</tissue>
    </source>
</reference>
<name>A0A9J6AYR2_SOLCO</name>
<evidence type="ECO:0000313" key="2">
    <source>
        <dbReference type="Proteomes" id="UP000824120"/>
    </source>
</evidence>
<dbReference type="Proteomes" id="UP000824120">
    <property type="component" value="Chromosome 1"/>
</dbReference>
<sequence length="109" mass="12917">MNELDELVYAMEDLNLSEQEIKVFMNKGKTGEAQGKIEKFEEGDGSKSIKEEWQELEKNEMEQAYLHASLRSNAIIFAIHEMKMHRVHKYSEYKYSQRILKKCVRNPVF</sequence>
<comment type="caution">
    <text evidence="1">The sequence shown here is derived from an EMBL/GenBank/DDBJ whole genome shotgun (WGS) entry which is preliminary data.</text>
</comment>
<accession>A0A9J6AYR2</accession>
<organism evidence="1 2">
    <name type="scientific">Solanum commersonii</name>
    <name type="common">Commerson's wild potato</name>
    <name type="synonym">Commerson's nightshade</name>
    <dbReference type="NCBI Taxonomy" id="4109"/>
    <lineage>
        <taxon>Eukaryota</taxon>
        <taxon>Viridiplantae</taxon>
        <taxon>Streptophyta</taxon>
        <taxon>Embryophyta</taxon>
        <taxon>Tracheophyta</taxon>
        <taxon>Spermatophyta</taxon>
        <taxon>Magnoliopsida</taxon>
        <taxon>eudicotyledons</taxon>
        <taxon>Gunneridae</taxon>
        <taxon>Pentapetalae</taxon>
        <taxon>asterids</taxon>
        <taxon>lamiids</taxon>
        <taxon>Solanales</taxon>
        <taxon>Solanaceae</taxon>
        <taxon>Solanoideae</taxon>
        <taxon>Solaneae</taxon>
        <taxon>Solanum</taxon>
    </lineage>
</organism>
<proteinExistence type="predicted"/>
<keyword evidence="2" id="KW-1185">Reference proteome</keyword>
<gene>
    <name evidence="1" type="ORF">H5410_001143</name>
</gene>
<dbReference type="AlphaFoldDB" id="A0A9J6AYR2"/>
<evidence type="ECO:0000313" key="1">
    <source>
        <dbReference type="EMBL" id="KAG5629426.1"/>
    </source>
</evidence>
<protein>
    <submittedName>
        <fullName evidence="1">Uncharacterized protein</fullName>
    </submittedName>
</protein>